<evidence type="ECO:0000256" key="3">
    <source>
        <dbReference type="ARBA" id="ARBA00022741"/>
    </source>
</evidence>
<reference evidence="9 10" key="1">
    <citation type="journal article" date="2014" name="Genome Announc.">
        <title>Complete Closed Genome Sequences of Three Bibersteinia trehalosi Nasopharyngeal Isolates from Cattle with Shipping Fever.</title>
        <authorList>
            <person name="Harhay G.P."/>
            <person name="McVey D.S."/>
            <person name="Koren S."/>
            <person name="Phillippy A.M."/>
            <person name="Bono J."/>
            <person name="Harhay D.M."/>
            <person name="Clawson M.L."/>
            <person name="Heaton M.P."/>
            <person name="Chitko-McKown C.G."/>
            <person name="Korlach J."/>
            <person name="Smith T.P."/>
        </authorList>
    </citation>
    <scope>NUCLEOTIDE SEQUENCE [LARGE SCALE GENOMIC DNA]</scope>
    <source>
        <strain evidence="9 10">USDA-ARS-USMARC-188</strain>
    </source>
</reference>
<name>A0A4V7ID41_BIBTR</name>
<dbReference type="GO" id="GO:0005524">
    <property type="term" value="F:ATP binding"/>
    <property type="evidence" value="ECO:0007669"/>
    <property type="project" value="UniProtKB-KW"/>
</dbReference>
<dbReference type="GO" id="GO:0070733">
    <property type="term" value="F:AMPylase activity"/>
    <property type="evidence" value="ECO:0007669"/>
    <property type="project" value="UniProtKB-EC"/>
</dbReference>
<dbReference type="RefSeq" id="WP_015431449.1">
    <property type="nucleotide sequence ID" value="NZ_CP006954.1"/>
</dbReference>
<dbReference type="Proteomes" id="UP000019091">
    <property type="component" value="Chromosome"/>
</dbReference>
<gene>
    <name evidence="9" type="ORF">F542_21530</name>
</gene>
<proteinExistence type="predicted"/>
<dbReference type="KEGG" id="btre:F542_21530"/>
<keyword evidence="3" id="KW-0547">Nucleotide-binding</keyword>
<dbReference type="InterPro" id="IPR003812">
    <property type="entry name" value="Fido"/>
</dbReference>
<evidence type="ECO:0000256" key="1">
    <source>
        <dbReference type="ARBA" id="ARBA00022679"/>
    </source>
</evidence>
<evidence type="ECO:0000313" key="10">
    <source>
        <dbReference type="Proteomes" id="UP000019091"/>
    </source>
</evidence>
<sequence length="283" mass="33222">MAKVTMNEFVHYNRQTEPDKAAKADIWQVAIGLQEVDGLKPSEYLIRTAKQHIEGELSIYDVKARLDSYYQQPQKRQQERTEEADKVSARITELLSEQTFNLSIVEFLTIHRRLFQGIYPFAGQIRDYNISKKEWVLNGESVLYAGAETLQATLEYDLNQEKRFSYKGLTQAEIMQHLATFIANLWQIHPFGEGNTRTTAVFLMKYLHKLGFSQFDHQMFAQYSWYFRNALVRANYENLRQGVFATTEYLVMFLENLLLEKSHSLSNRELRINEKMIKDFAKC</sequence>
<evidence type="ECO:0000313" key="9">
    <source>
        <dbReference type="EMBL" id="AHG82861.1"/>
    </source>
</evidence>
<protein>
    <recommendedName>
        <fullName evidence="5">protein adenylyltransferase</fullName>
        <ecNumber evidence="5">2.7.7.108</ecNumber>
    </recommendedName>
</protein>
<dbReference type="CDD" id="cd11586">
    <property type="entry name" value="VbhA_like"/>
    <property type="match status" value="1"/>
</dbReference>
<evidence type="ECO:0000256" key="4">
    <source>
        <dbReference type="ARBA" id="ARBA00022840"/>
    </source>
</evidence>
<evidence type="ECO:0000259" key="8">
    <source>
        <dbReference type="PROSITE" id="PS51459"/>
    </source>
</evidence>
<dbReference type="InterPro" id="IPR036597">
    <property type="entry name" value="Fido-like_dom_sf"/>
</dbReference>
<dbReference type="InterPro" id="IPR033788">
    <property type="entry name" value="VbhA-like"/>
</dbReference>
<evidence type="ECO:0000256" key="6">
    <source>
        <dbReference type="ARBA" id="ARBA00047939"/>
    </source>
</evidence>
<evidence type="ECO:0000256" key="2">
    <source>
        <dbReference type="ARBA" id="ARBA00022695"/>
    </source>
</evidence>
<evidence type="ECO:0000256" key="7">
    <source>
        <dbReference type="ARBA" id="ARBA00048696"/>
    </source>
</evidence>
<dbReference type="Gene3D" id="1.10.3290.10">
    <property type="entry name" value="Fido-like domain"/>
    <property type="match status" value="1"/>
</dbReference>
<evidence type="ECO:0000256" key="5">
    <source>
        <dbReference type="ARBA" id="ARBA00034531"/>
    </source>
</evidence>
<dbReference type="EMBL" id="CP006954">
    <property type="protein sequence ID" value="AHG82861.1"/>
    <property type="molecule type" value="Genomic_DNA"/>
</dbReference>
<organism evidence="9 10">
    <name type="scientific">Bibersteinia trehalosi USDA-ARS-USMARC-188</name>
    <dbReference type="NCBI Taxonomy" id="1263829"/>
    <lineage>
        <taxon>Bacteria</taxon>
        <taxon>Pseudomonadati</taxon>
        <taxon>Pseudomonadota</taxon>
        <taxon>Gammaproteobacteria</taxon>
        <taxon>Pasteurellales</taxon>
        <taxon>Pasteurellaceae</taxon>
        <taxon>Bibersteinia</taxon>
    </lineage>
</organism>
<dbReference type="EC" id="2.7.7.108" evidence="5"/>
<dbReference type="PANTHER" id="PTHR39560">
    <property type="entry name" value="PROTEIN ADENYLYLTRANSFERASE FIC-RELATED"/>
    <property type="match status" value="1"/>
</dbReference>
<feature type="domain" description="Fido" evidence="8">
    <location>
        <begin position="102"/>
        <end position="256"/>
    </location>
</feature>
<dbReference type="PROSITE" id="PS51459">
    <property type="entry name" value="FIDO"/>
    <property type="match status" value="1"/>
</dbReference>
<dbReference type="Pfam" id="PF02661">
    <property type="entry name" value="Fic"/>
    <property type="match status" value="1"/>
</dbReference>
<dbReference type="AlphaFoldDB" id="A0A4V7ID41"/>
<dbReference type="SUPFAM" id="SSF140931">
    <property type="entry name" value="Fic-like"/>
    <property type="match status" value="1"/>
</dbReference>
<keyword evidence="4" id="KW-0067">ATP-binding</keyword>
<comment type="catalytic activity">
    <reaction evidence="6">
        <text>L-threonyl-[protein] + ATP = 3-O-(5'-adenylyl)-L-threonyl-[protein] + diphosphate</text>
        <dbReference type="Rhea" id="RHEA:54292"/>
        <dbReference type="Rhea" id="RHEA-COMP:11060"/>
        <dbReference type="Rhea" id="RHEA-COMP:13847"/>
        <dbReference type="ChEBI" id="CHEBI:30013"/>
        <dbReference type="ChEBI" id="CHEBI:30616"/>
        <dbReference type="ChEBI" id="CHEBI:33019"/>
        <dbReference type="ChEBI" id="CHEBI:138113"/>
        <dbReference type="EC" id="2.7.7.108"/>
    </reaction>
</comment>
<comment type="catalytic activity">
    <reaction evidence="7">
        <text>L-tyrosyl-[protein] + ATP = O-(5'-adenylyl)-L-tyrosyl-[protein] + diphosphate</text>
        <dbReference type="Rhea" id="RHEA:54288"/>
        <dbReference type="Rhea" id="RHEA-COMP:10136"/>
        <dbReference type="Rhea" id="RHEA-COMP:13846"/>
        <dbReference type="ChEBI" id="CHEBI:30616"/>
        <dbReference type="ChEBI" id="CHEBI:33019"/>
        <dbReference type="ChEBI" id="CHEBI:46858"/>
        <dbReference type="ChEBI" id="CHEBI:83624"/>
        <dbReference type="EC" id="2.7.7.108"/>
    </reaction>
</comment>
<dbReference type="PANTHER" id="PTHR39560:SF1">
    <property type="entry name" value="PROTEIN ADENYLYLTRANSFERASE FIC-RELATED"/>
    <property type="match status" value="1"/>
</dbReference>
<keyword evidence="2" id="KW-0548">Nucleotidyltransferase</keyword>
<dbReference type="GO" id="GO:0051302">
    <property type="term" value="P:regulation of cell division"/>
    <property type="evidence" value="ECO:0007669"/>
    <property type="project" value="TreeGrafter"/>
</dbReference>
<accession>A0A4V7ID41</accession>
<keyword evidence="1" id="KW-0808">Transferase</keyword>